<sequence length="306" mass="36244">MKVKAYTKRENRNRTDLVSAWEIYRLKKKNPEEYKGRTYYSTHYDQEDIREMIHVNGRGKKPNPFFQYKNATEDHDGGEGITHQYVKEIIGELKVLNFVINNKPIVIHARESKLEYRFNTNNGAFQVDIFVEIEKSIPIDYLDKWLGVLAIEIYDTHKTGEEKSFALEKHGIPVIEVKIPHSLDLSGIYENEKLLDIKLGGIRRMYESKIYGKLLSDPESEYYRLKKQNQMLFNEISNIKQKMSMYNEENSLLQSKCSKLSERIIRIEEDKNNLLTQLKCAQRIIKELEQKNQESWWKRLFGPVKK</sequence>
<reference evidence="2 3" key="1">
    <citation type="submission" date="2005-03" db="EMBL/GenBank/DDBJ databases">
        <title>Brevibacillus brevis strain 47, complete genome.</title>
        <authorList>
            <person name="Hosoyama A."/>
            <person name="Yamada R."/>
            <person name="Hongo Y."/>
            <person name="Terui Y."/>
            <person name="Ankai A."/>
            <person name="Masuyama W."/>
            <person name="Sekiguchi M."/>
            <person name="Takeda T."/>
            <person name="Asano K."/>
            <person name="Ohji S."/>
            <person name="Ichikawa N."/>
            <person name="Narita S."/>
            <person name="Aoki N."/>
            <person name="Miura H."/>
            <person name="Matsushita S."/>
            <person name="Sekigawa T."/>
            <person name="Yamagata H."/>
            <person name="Yoshikawa H."/>
            <person name="Udaka S."/>
            <person name="Tanikawa S."/>
            <person name="Fujita N."/>
        </authorList>
    </citation>
    <scope>NUCLEOTIDE SEQUENCE [LARGE SCALE GENOMIC DNA]</scope>
    <source>
        <strain evidence="3">47 / JCM 6285 / NBRC 100599</strain>
    </source>
</reference>
<organism evidence="2 3">
    <name type="scientific">Brevibacillus brevis (strain 47 / JCM 6285 / NBRC 100599)</name>
    <dbReference type="NCBI Taxonomy" id="358681"/>
    <lineage>
        <taxon>Bacteria</taxon>
        <taxon>Bacillati</taxon>
        <taxon>Bacillota</taxon>
        <taxon>Bacilli</taxon>
        <taxon>Bacillales</taxon>
        <taxon>Paenibacillaceae</taxon>
        <taxon>Brevibacillus</taxon>
    </lineage>
</organism>
<dbReference type="HOGENOM" id="CLU_929709_0_0_9"/>
<dbReference type="eggNOG" id="ENOG5033KA2">
    <property type="taxonomic scope" value="Bacteria"/>
</dbReference>
<dbReference type="EMBL" id="AP008955">
    <property type="protein sequence ID" value="BAH43936.1"/>
    <property type="molecule type" value="Genomic_DNA"/>
</dbReference>
<evidence type="ECO:0000313" key="2">
    <source>
        <dbReference type="EMBL" id="BAH43936.1"/>
    </source>
</evidence>
<dbReference type="RefSeq" id="WP_015891254.1">
    <property type="nucleotide sequence ID" value="NC_012491.1"/>
</dbReference>
<proteinExistence type="predicted"/>
<name>C0ZDS7_BREBN</name>
<dbReference type="AlphaFoldDB" id="C0ZDS7"/>
<evidence type="ECO:0000313" key="3">
    <source>
        <dbReference type="Proteomes" id="UP000001877"/>
    </source>
</evidence>
<protein>
    <submittedName>
        <fullName evidence="2">Uncharacterized protein</fullName>
    </submittedName>
</protein>
<evidence type="ECO:0000256" key="1">
    <source>
        <dbReference type="SAM" id="Coils"/>
    </source>
</evidence>
<feature type="coiled-coil region" evidence="1">
    <location>
        <begin position="229"/>
        <end position="291"/>
    </location>
</feature>
<keyword evidence="3" id="KW-1185">Reference proteome</keyword>
<dbReference type="KEGG" id="bbe:BBR47_29590"/>
<accession>C0ZDS7</accession>
<dbReference type="Proteomes" id="UP000001877">
    <property type="component" value="Chromosome"/>
</dbReference>
<gene>
    <name evidence="2" type="ordered locus">BBR47_29590</name>
</gene>
<keyword evidence="1" id="KW-0175">Coiled coil</keyword>